<feature type="region of interest" description="Disordered" evidence="1">
    <location>
        <begin position="150"/>
        <end position="171"/>
    </location>
</feature>
<dbReference type="Proteomes" id="UP000319257">
    <property type="component" value="Unassembled WGS sequence"/>
</dbReference>
<comment type="caution">
    <text evidence="2">The sequence shown here is derived from an EMBL/GenBank/DDBJ whole genome shotgun (WGS) entry which is preliminary data.</text>
</comment>
<feature type="compositionally biased region" description="Polar residues" evidence="1">
    <location>
        <begin position="611"/>
        <end position="634"/>
    </location>
</feature>
<accession>A0A507AXH7</accession>
<feature type="compositionally biased region" description="Low complexity" evidence="1">
    <location>
        <begin position="536"/>
        <end position="554"/>
    </location>
</feature>
<dbReference type="RefSeq" id="XP_030991239.1">
    <property type="nucleotide sequence ID" value="XM_031144217.1"/>
</dbReference>
<dbReference type="InParanoid" id="A0A507AXH7"/>
<dbReference type="OrthoDB" id="5424692at2759"/>
<feature type="compositionally biased region" description="Pro residues" evidence="1">
    <location>
        <begin position="709"/>
        <end position="724"/>
    </location>
</feature>
<organism evidence="2 3">
    <name type="scientific">Thyridium curvatum</name>
    <dbReference type="NCBI Taxonomy" id="1093900"/>
    <lineage>
        <taxon>Eukaryota</taxon>
        <taxon>Fungi</taxon>
        <taxon>Dikarya</taxon>
        <taxon>Ascomycota</taxon>
        <taxon>Pezizomycotina</taxon>
        <taxon>Sordariomycetes</taxon>
        <taxon>Sordariomycetidae</taxon>
        <taxon>Thyridiales</taxon>
        <taxon>Thyridiaceae</taxon>
        <taxon>Thyridium</taxon>
    </lineage>
</organism>
<reference evidence="2 3" key="1">
    <citation type="submission" date="2019-06" db="EMBL/GenBank/DDBJ databases">
        <title>Draft genome sequence of the filamentous fungus Phialemoniopsis curvata isolated from diesel fuel.</title>
        <authorList>
            <person name="Varaljay V.A."/>
            <person name="Lyon W.J."/>
            <person name="Crouch A.L."/>
            <person name="Drake C.E."/>
            <person name="Hollomon J.M."/>
            <person name="Nadeau L.J."/>
            <person name="Nunn H.S."/>
            <person name="Stevenson B.S."/>
            <person name="Bojanowski C.L."/>
            <person name="Crookes-Goodson W.J."/>
        </authorList>
    </citation>
    <scope>NUCLEOTIDE SEQUENCE [LARGE SCALE GENOMIC DNA]</scope>
    <source>
        <strain evidence="2 3">D216</strain>
    </source>
</reference>
<evidence type="ECO:0000313" key="2">
    <source>
        <dbReference type="EMBL" id="TPX09528.1"/>
    </source>
</evidence>
<evidence type="ECO:0000256" key="1">
    <source>
        <dbReference type="SAM" id="MobiDB-lite"/>
    </source>
</evidence>
<protein>
    <submittedName>
        <fullName evidence="2">Uncharacterized protein</fullName>
    </submittedName>
</protein>
<dbReference type="AlphaFoldDB" id="A0A507AXH7"/>
<dbReference type="EMBL" id="SKBQ01000066">
    <property type="protein sequence ID" value="TPX09528.1"/>
    <property type="molecule type" value="Genomic_DNA"/>
</dbReference>
<dbReference type="GeneID" id="41976718"/>
<proteinExistence type="predicted"/>
<dbReference type="STRING" id="1093900.A0A507AXH7"/>
<sequence length="828" mass="89615">MPASGAPMSTLPSSCEYPDQISHDKTLRPTAASQRRLLPTRPPHSQASHQRPLRQSVSPKPSKKLQRLLDKRPCLQSQPATPAARDSQIQEEIDHPNGHRSYGASPTSIWRAEAYDELVRSRTPQPLGNEHQTILNYVRHRREVNMGLVPDDEDTSAVNESIEHPDGAAPRPDLALRQVEEPEIDFSGIVSIEDVRNRYIEFTKQELAHHELLLHNLSIEEFRFITGMSGRHRDSWARALTKSVLYLGKIMLARRACGSRRLRSQEETRKNNPGPTPLRECTYADPDTSEDTTESDDARVARKRKRETDPDASEPEELLCQRPPKERRCMSPRTVPQDAHFADACEESEILLLSPAPLPSCNDMSTDQLIDRFYDLVSEQDIDIQAVMGLNPDEPLKAISPLRYQATSSPARHTAPAPLDVCDEAIGNAPRDDRLNASMIATFLGDRRGAGREATTDSRIAIGLGIGGSGGGETEAAVAFEALLGGLRHDEVRAAALDVVPDVHQHVILRQDETIEMVGMTVGGHREEILIHVTQGRSSPRPGSVRGRSRPVSPNTRSPLPPAVRETPRTAAHSEVSTPQVRSPPRGPAALRAPTGPSASRNFTAPAGSPAAQTSRASAATPSGTPSRSSATSPTIPPSGPRGYVAPRGGAYGPRGGRGGWSSGPPPRHPSGSGPSASPPVPPTGLSGIPTGPRASSTSSSPALSSKPFNPPTGPSSSSGPPPGRGGQPLAQQLMSSMPVIVPGGRIDPSLTPLSTGIVKELEPHHRRLREDEERIREDLRSKEEKLRRSLWVWDKMERESGAFLLRSDLSERSLKNIAGEGMGGAAF</sequence>
<feature type="region of interest" description="Disordered" evidence="1">
    <location>
        <begin position="260"/>
        <end position="331"/>
    </location>
</feature>
<keyword evidence="3" id="KW-1185">Reference proteome</keyword>
<evidence type="ECO:0000313" key="3">
    <source>
        <dbReference type="Proteomes" id="UP000319257"/>
    </source>
</evidence>
<gene>
    <name evidence="2" type="ORF">E0L32_009271</name>
</gene>
<feature type="region of interest" description="Disordered" evidence="1">
    <location>
        <begin position="533"/>
        <end position="749"/>
    </location>
</feature>
<feature type="region of interest" description="Disordered" evidence="1">
    <location>
        <begin position="1"/>
        <end position="106"/>
    </location>
</feature>
<feature type="compositionally biased region" description="Gly residues" evidence="1">
    <location>
        <begin position="650"/>
        <end position="662"/>
    </location>
</feature>
<name>A0A507AXH7_9PEZI</name>
<feature type="compositionally biased region" description="Low complexity" evidence="1">
    <location>
        <begin position="696"/>
        <end position="706"/>
    </location>
</feature>
<feature type="compositionally biased region" description="Polar residues" evidence="1">
    <location>
        <begin position="43"/>
        <end position="59"/>
    </location>
</feature>